<evidence type="ECO:0000259" key="6">
    <source>
        <dbReference type="Pfam" id="PF08758"/>
    </source>
</evidence>
<keyword evidence="3" id="KW-0130">Cell adhesion</keyword>
<reference evidence="7" key="1">
    <citation type="journal article" date="2023" name="DNA Res.">
        <title>Chromosome-level genome assembly of Phrynocephalus forsythii using third-generation DNA sequencing and Hi-C analysis.</title>
        <authorList>
            <person name="Qi Y."/>
            <person name="Zhao W."/>
            <person name="Zhao Y."/>
            <person name="Niu C."/>
            <person name="Cao S."/>
            <person name="Zhang Y."/>
        </authorList>
    </citation>
    <scope>NUCLEOTIDE SEQUENCE</scope>
    <source>
        <tissue evidence="7">Muscle</tissue>
    </source>
</reference>
<comment type="caution">
    <text evidence="7">The sequence shown here is derived from an EMBL/GenBank/DDBJ whole genome shotgun (WGS) entry which is preliminary data.</text>
</comment>
<accession>A0A9Q0XXD2</accession>
<feature type="domain" description="Cadherin prodomain" evidence="6">
    <location>
        <begin position="47"/>
        <end position="73"/>
    </location>
</feature>
<dbReference type="GO" id="GO:0007155">
    <property type="term" value="P:cell adhesion"/>
    <property type="evidence" value="ECO:0007669"/>
    <property type="project" value="UniProtKB-KW"/>
</dbReference>
<evidence type="ECO:0000256" key="2">
    <source>
        <dbReference type="ARBA" id="ARBA00022475"/>
    </source>
</evidence>
<evidence type="ECO:0000313" key="8">
    <source>
        <dbReference type="Proteomes" id="UP001142489"/>
    </source>
</evidence>
<keyword evidence="5" id="KW-0732">Signal</keyword>
<dbReference type="Pfam" id="PF08758">
    <property type="entry name" value="Cadherin_pro"/>
    <property type="match status" value="1"/>
</dbReference>
<sequence length="85" mass="9153">MERTSETPGRLAGSAKMPVGTGMLLLCLLGSWRLAGAHNGDLTVRSTCKPGFSEDDYTALVSQNIMEGQKLLKDVLSPFPTNQEL</sequence>
<dbReference type="GO" id="GO:0005886">
    <property type="term" value="C:plasma membrane"/>
    <property type="evidence" value="ECO:0007669"/>
    <property type="project" value="UniProtKB-SubCell"/>
</dbReference>
<dbReference type="InterPro" id="IPR014868">
    <property type="entry name" value="Cadherin_pro_dom"/>
</dbReference>
<proteinExistence type="predicted"/>
<dbReference type="AlphaFoldDB" id="A0A9Q0XXD2"/>
<dbReference type="Proteomes" id="UP001142489">
    <property type="component" value="Unassembled WGS sequence"/>
</dbReference>
<feature type="signal peptide" evidence="5">
    <location>
        <begin position="1"/>
        <end position="37"/>
    </location>
</feature>
<protein>
    <recommendedName>
        <fullName evidence="6">Cadherin prodomain domain-containing protein</fullName>
    </recommendedName>
</protein>
<evidence type="ECO:0000256" key="5">
    <source>
        <dbReference type="SAM" id="SignalP"/>
    </source>
</evidence>
<keyword evidence="4" id="KW-0325">Glycoprotein</keyword>
<evidence type="ECO:0000256" key="1">
    <source>
        <dbReference type="ARBA" id="ARBA00004236"/>
    </source>
</evidence>
<keyword evidence="8" id="KW-1185">Reference proteome</keyword>
<organism evidence="7 8">
    <name type="scientific">Phrynocephalus forsythii</name>
    <dbReference type="NCBI Taxonomy" id="171643"/>
    <lineage>
        <taxon>Eukaryota</taxon>
        <taxon>Metazoa</taxon>
        <taxon>Chordata</taxon>
        <taxon>Craniata</taxon>
        <taxon>Vertebrata</taxon>
        <taxon>Euteleostomi</taxon>
        <taxon>Lepidosauria</taxon>
        <taxon>Squamata</taxon>
        <taxon>Bifurcata</taxon>
        <taxon>Unidentata</taxon>
        <taxon>Episquamata</taxon>
        <taxon>Toxicofera</taxon>
        <taxon>Iguania</taxon>
        <taxon>Acrodonta</taxon>
        <taxon>Agamidae</taxon>
        <taxon>Agaminae</taxon>
        <taxon>Phrynocephalus</taxon>
    </lineage>
</organism>
<feature type="chain" id="PRO_5040164707" description="Cadherin prodomain domain-containing protein" evidence="5">
    <location>
        <begin position="38"/>
        <end position="85"/>
    </location>
</feature>
<comment type="subcellular location">
    <subcellularLocation>
        <location evidence="1">Cell membrane</location>
    </subcellularLocation>
</comment>
<keyword evidence="2" id="KW-0472">Membrane</keyword>
<evidence type="ECO:0000256" key="3">
    <source>
        <dbReference type="ARBA" id="ARBA00022889"/>
    </source>
</evidence>
<evidence type="ECO:0000313" key="7">
    <source>
        <dbReference type="EMBL" id="KAJ7332111.1"/>
    </source>
</evidence>
<dbReference type="EMBL" id="JAPFRF010000005">
    <property type="protein sequence ID" value="KAJ7332111.1"/>
    <property type="molecule type" value="Genomic_DNA"/>
</dbReference>
<name>A0A9Q0XXD2_9SAUR</name>
<dbReference type="OrthoDB" id="9396897at2759"/>
<gene>
    <name evidence="7" type="ORF">JRQ81_014291</name>
</gene>
<evidence type="ECO:0000256" key="4">
    <source>
        <dbReference type="ARBA" id="ARBA00023180"/>
    </source>
</evidence>
<keyword evidence="2" id="KW-1003">Cell membrane</keyword>